<comment type="caution">
    <text evidence="2">The sequence shown here is derived from an EMBL/GenBank/DDBJ whole genome shotgun (WGS) entry which is preliminary data.</text>
</comment>
<sequence>MDRERKCPARFRDQDMAATSAPRKQGANARNNGPELDADLEALLDKAGELLAQQKRGQRNKPCQGLTMDGAVQAGVKANKTRSGPLPKGPEKGTLVARMAAPIRVTENRQQNSKRTKQLHPKGTAKLLMARSQGAWVAQPHPGTRLGRTAQRWTVEWNVIRGLEPTSRPPQGSTVEKQFMRMRHSHSAVGRGAKQGDTCRHHHKAWDPSWGGKYDTAQRNTQGNSHLPSAAPERATLVRVVKGMGASRITAPTGSHPMVAVGRTRPSGTLGYQVFPWPATAVGQTTISQGDMTPKVQTGETAKGDCEKARQVDTSTLSEPFLTIVRIARFLLGSPAPLCVAMEPADVSDSTPGKAAFKRNHLQELEDDDLLYISHSDFQDLINNVVQADLNEPQAKKQ</sequence>
<evidence type="ECO:0000256" key="1">
    <source>
        <dbReference type="SAM" id="MobiDB-lite"/>
    </source>
</evidence>
<evidence type="ECO:0000313" key="2">
    <source>
        <dbReference type="EMBL" id="KAJ1179267.1"/>
    </source>
</evidence>
<dbReference type="Proteomes" id="UP001066276">
    <property type="component" value="Chromosome 3_2"/>
</dbReference>
<evidence type="ECO:0000313" key="3">
    <source>
        <dbReference type="Proteomes" id="UP001066276"/>
    </source>
</evidence>
<reference evidence="2" key="1">
    <citation type="journal article" date="2022" name="bioRxiv">
        <title>Sequencing and chromosome-scale assembly of the giantPleurodeles waltlgenome.</title>
        <authorList>
            <person name="Brown T."/>
            <person name="Elewa A."/>
            <person name="Iarovenko S."/>
            <person name="Subramanian E."/>
            <person name="Araus A.J."/>
            <person name="Petzold A."/>
            <person name="Susuki M."/>
            <person name="Suzuki K.-i.T."/>
            <person name="Hayashi T."/>
            <person name="Toyoda A."/>
            <person name="Oliveira C."/>
            <person name="Osipova E."/>
            <person name="Leigh N.D."/>
            <person name="Simon A."/>
            <person name="Yun M.H."/>
        </authorList>
    </citation>
    <scope>NUCLEOTIDE SEQUENCE</scope>
    <source>
        <strain evidence="2">20211129_DDA</strain>
        <tissue evidence="2">Liver</tissue>
    </source>
</reference>
<dbReference type="EMBL" id="JANPWB010000006">
    <property type="protein sequence ID" value="KAJ1179267.1"/>
    <property type="molecule type" value="Genomic_DNA"/>
</dbReference>
<organism evidence="2 3">
    <name type="scientific">Pleurodeles waltl</name>
    <name type="common">Iberian ribbed newt</name>
    <dbReference type="NCBI Taxonomy" id="8319"/>
    <lineage>
        <taxon>Eukaryota</taxon>
        <taxon>Metazoa</taxon>
        <taxon>Chordata</taxon>
        <taxon>Craniata</taxon>
        <taxon>Vertebrata</taxon>
        <taxon>Euteleostomi</taxon>
        <taxon>Amphibia</taxon>
        <taxon>Batrachia</taxon>
        <taxon>Caudata</taxon>
        <taxon>Salamandroidea</taxon>
        <taxon>Salamandridae</taxon>
        <taxon>Pleurodelinae</taxon>
        <taxon>Pleurodeles</taxon>
    </lineage>
</organism>
<dbReference type="AlphaFoldDB" id="A0AAV7TUG4"/>
<accession>A0AAV7TUG4</accession>
<protein>
    <submittedName>
        <fullName evidence="2">Uncharacterized protein</fullName>
    </submittedName>
</protein>
<keyword evidence="3" id="KW-1185">Reference proteome</keyword>
<gene>
    <name evidence="2" type="ORF">NDU88_004501</name>
</gene>
<proteinExistence type="predicted"/>
<feature type="region of interest" description="Disordered" evidence="1">
    <location>
        <begin position="1"/>
        <end position="40"/>
    </location>
</feature>
<feature type="compositionally biased region" description="Basic and acidic residues" evidence="1">
    <location>
        <begin position="1"/>
        <end position="15"/>
    </location>
</feature>
<name>A0AAV7TUG4_PLEWA</name>